<keyword evidence="1 2" id="KW-0597">Phosphoprotein</keyword>
<dbReference type="PANTHER" id="PTHR44591:SF3">
    <property type="entry name" value="RESPONSE REGULATORY DOMAIN-CONTAINING PROTEIN"/>
    <property type="match status" value="1"/>
</dbReference>
<dbReference type="RefSeq" id="WP_069318963.1">
    <property type="nucleotide sequence ID" value="NZ_MDDS01000005.1"/>
</dbReference>
<dbReference type="InterPro" id="IPR050595">
    <property type="entry name" value="Bact_response_regulator"/>
</dbReference>
<dbReference type="EMBL" id="MDDS01000005">
    <property type="protein sequence ID" value="ODP39462.1"/>
    <property type="molecule type" value="Genomic_DNA"/>
</dbReference>
<dbReference type="PROSITE" id="PS50110">
    <property type="entry name" value="RESPONSE_REGULATORY"/>
    <property type="match status" value="1"/>
</dbReference>
<feature type="modified residue" description="4-aspartylphosphate" evidence="2">
    <location>
        <position position="63"/>
    </location>
</feature>
<name>A0A1E3M0C6_9SPHN</name>
<evidence type="ECO:0000313" key="5">
    <source>
        <dbReference type="Proteomes" id="UP000094487"/>
    </source>
</evidence>
<dbReference type="Pfam" id="PF00072">
    <property type="entry name" value="Response_reg"/>
    <property type="match status" value="1"/>
</dbReference>
<gene>
    <name evidence="4" type="ORF">BFL28_10350</name>
</gene>
<dbReference type="Proteomes" id="UP000094487">
    <property type="component" value="Unassembled WGS sequence"/>
</dbReference>
<dbReference type="OrthoDB" id="7471842at2"/>
<dbReference type="Gene3D" id="3.40.50.2300">
    <property type="match status" value="1"/>
</dbReference>
<comment type="caution">
    <text evidence="4">The sequence shown here is derived from an EMBL/GenBank/DDBJ whole genome shotgun (WGS) entry which is preliminary data.</text>
</comment>
<dbReference type="SMART" id="SM00448">
    <property type="entry name" value="REC"/>
    <property type="match status" value="1"/>
</dbReference>
<evidence type="ECO:0000313" key="4">
    <source>
        <dbReference type="EMBL" id="ODP39462.1"/>
    </source>
</evidence>
<proteinExistence type="predicted"/>
<dbReference type="STRING" id="1888892.BFL28_10350"/>
<dbReference type="InterPro" id="IPR001789">
    <property type="entry name" value="Sig_transdc_resp-reg_receiver"/>
</dbReference>
<evidence type="ECO:0000256" key="2">
    <source>
        <dbReference type="PROSITE-ProRule" id="PRU00169"/>
    </source>
</evidence>
<organism evidence="4 5">
    <name type="scientific">Sphingomonas turrisvirgatae</name>
    <dbReference type="NCBI Taxonomy" id="1888892"/>
    <lineage>
        <taxon>Bacteria</taxon>
        <taxon>Pseudomonadati</taxon>
        <taxon>Pseudomonadota</taxon>
        <taxon>Alphaproteobacteria</taxon>
        <taxon>Sphingomonadales</taxon>
        <taxon>Sphingomonadaceae</taxon>
        <taxon>Sphingomonas</taxon>
    </lineage>
</organism>
<dbReference type="SUPFAM" id="SSF52172">
    <property type="entry name" value="CheY-like"/>
    <property type="match status" value="1"/>
</dbReference>
<dbReference type="PANTHER" id="PTHR44591">
    <property type="entry name" value="STRESS RESPONSE REGULATOR PROTEIN 1"/>
    <property type="match status" value="1"/>
</dbReference>
<sequence length="144" mass="15393">MVFGRKKRRITRLLIVEDEPLVAFDAEHFLTEEGFLVVATTDSVGEAIGHIIAPDKVDLVLIDLGLADGTGADVAHAARAEGIPALFVTGRPIEEVEAIALGCLSKPYAQRDLLVAIDAIEALIAGKSPRRLPSSLHLFQSTAQ</sequence>
<accession>A0A1E3M0C6</accession>
<evidence type="ECO:0000256" key="1">
    <source>
        <dbReference type="ARBA" id="ARBA00022553"/>
    </source>
</evidence>
<evidence type="ECO:0000259" key="3">
    <source>
        <dbReference type="PROSITE" id="PS50110"/>
    </source>
</evidence>
<feature type="domain" description="Response regulatory" evidence="3">
    <location>
        <begin position="12"/>
        <end position="121"/>
    </location>
</feature>
<protein>
    <submittedName>
        <fullName evidence="4">Response regulator</fullName>
    </submittedName>
</protein>
<reference evidence="4 5" key="1">
    <citation type="submission" date="2016-08" db="EMBL/GenBank/DDBJ databases">
        <title>Draft genome of the agarase producing Sphingomonas sp. MCT13.</title>
        <authorList>
            <person name="D'Andrea M.M."/>
            <person name="Rossolini G.M."/>
            <person name="Thaller M.C."/>
        </authorList>
    </citation>
    <scope>NUCLEOTIDE SEQUENCE [LARGE SCALE GENOMIC DNA]</scope>
    <source>
        <strain evidence="4 5">MCT13</strain>
    </source>
</reference>
<dbReference type="InterPro" id="IPR011006">
    <property type="entry name" value="CheY-like_superfamily"/>
</dbReference>
<dbReference type="AlphaFoldDB" id="A0A1E3M0C6"/>
<keyword evidence="5" id="KW-1185">Reference proteome</keyword>
<dbReference type="GO" id="GO:0000160">
    <property type="term" value="P:phosphorelay signal transduction system"/>
    <property type="evidence" value="ECO:0007669"/>
    <property type="project" value="InterPro"/>
</dbReference>